<sequence>MAEKSEVMHIEENGEDLETAPPMERLAELQQAHHINLTWRSWAVVFWSCFAIMAQIYVVVAAGFVLAFIIRDVGDAPLAGWIIQGPLLMQAVLSPIVGRLSDVIDRKHLATVPPLIAFAGAVISARAKDMTMLIVGGVLIGTTLSTVSIVQAISPEVLPLKYRALANGFGFIGGALGGILGTLGAGAMANADPSGWRYIFWLQAALHLATTGGLYAFYWPAKNPHRERMNLKQILWAIDPIGSALFIGATTLLLLALDWAGGAYAWSDAYVAAPLALGFALLLAFGAYEWKGRSDGIVAHVFFKGSPNFALACFAFAVEGWIFFSAVNSYTPRIVLNLGFAETSWLIGLRQQAYNVTTITGSIVVTWYATRFKDLKSPLIVTFVIFVVVVILYGNISPSWSKAQIGVNVLSGLGQSGPLTLLVALIQFTAPHAYLSTATGLAFSARAIGGAFGSAVLDAITNSKLKNTYAPQVSAAAMAAGLPESSIPALLTAFATGHGFEAVPDITPAVLAAATNASQWAYTHAYRLAWWSVLPFTIIALILVSFLKDVSALMTEHVDATVERDAPSDQKVVV</sequence>
<dbReference type="AlphaFoldDB" id="A0A9W9BYG1"/>
<comment type="subcellular location">
    <subcellularLocation>
        <location evidence="1">Membrane</location>
        <topology evidence="1">Multi-pass membrane protein</topology>
    </subcellularLocation>
</comment>
<evidence type="ECO:0000256" key="4">
    <source>
        <dbReference type="ARBA" id="ARBA00023136"/>
    </source>
</evidence>
<dbReference type="InterPro" id="IPR011701">
    <property type="entry name" value="MFS"/>
</dbReference>
<feature type="domain" description="Major facilitator superfamily (MFS) profile" evidence="6">
    <location>
        <begin position="41"/>
        <end position="552"/>
    </location>
</feature>
<reference evidence="7" key="1">
    <citation type="submission" date="2022-10" db="EMBL/GenBank/DDBJ databases">
        <title>Tapping the CABI collections for fungal endophytes: first genome assemblies for Collariella, Neodidymelliopsis, Ascochyta clinopodiicola, Didymella pomorum, Didymosphaeria variabile, Neocosmospora piperis and Neocucurbitaria cava.</title>
        <authorList>
            <person name="Hill R."/>
        </authorList>
    </citation>
    <scope>NUCLEOTIDE SEQUENCE</scope>
    <source>
        <strain evidence="7">IMI 360193</strain>
    </source>
</reference>
<evidence type="ECO:0000313" key="7">
    <source>
        <dbReference type="EMBL" id="KAJ4333015.1"/>
    </source>
</evidence>
<feature type="transmembrane region" description="Helical" evidence="5">
    <location>
        <begin position="165"/>
        <end position="186"/>
    </location>
</feature>
<comment type="caution">
    <text evidence="7">The sequence shown here is derived from an EMBL/GenBank/DDBJ whole genome shotgun (WGS) entry which is preliminary data.</text>
</comment>
<keyword evidence="8" id="KW-1185">Reference proteome</keyword>
<keyword evidence="2 5" id="KW-0812">Transmembrane</keyword>
<evidence type="ECO:0000313" key="8">
    <source>
        <dbReference type="Proteomes" id="UP001140562"/>
    </source>
</evidence>
<dbReference type="InterPro" id="IPR020846">
    <property type="entry name" value="MFS_dom"/>
</dbReference>
<dbReference type="Proteomes" id="UP001140562">
    <property type="component" value="Unassembled WGS sequence"/>
</dbReference>
<dbReference type="Pfam" id="PF07690">
    <property type="entry name" value="MFS_1"/>
    <property type="match status" value="1"/>
</dbReference>
<gene>
    <name evidence="7" type="ORF">N0V87_007914</name>
</gene>
<feature type="transmembrane region" description="Helical" evidence="5">
    <location>
        <begin position="76"/>
        <end position="97"/>
    </location>
</feature>
<dbReference type="PROSITE" id="PS50850">
    <property type="entry name" value="MFS"/>
    <property type="match status" value="1"/>
</dbReference>
<feature type="transmembrane region" description="Helical" evidence="5">
    <location>
        <begin position="133"/>
        <end position="153"/>
    </location>
</feature>
<keyword evidence="4 5" id="KW-0472">Membrane</keyword>
<dbReference type="Gene3D" id="1.20.1250.20">
    <property type="entry name" value="MFS general substrate transporter like domains"/>
    <property type="match status" value="1"/>
</dbReference>
<dbReference type="OrthoDB" id="2587356at2759"/>
<feature type="transmembrane region" description="Helical" evidence="5">
    <location>
        <begin position="269"/>
        <end position="288"/>
    </location>
</feature>
<organism evidence="7 8">
    <name type="scientific">Didymella glomerata</name>
    <dbReference type="NCBI Taxonomy" id="749621"/>
    <lineage>
        <taxon>Eukaryota</taxon>
        <taxon>Fungi</taxon>
        <taxon>Dikarya</taxon>
        <taxon>Ascomycota</taxon>
        <taxon>Pezizomycotina</taxon>
        <taxon>Dothideomycetes</taxon>
        <taxon>Pleosporomycetidae</taxon>
        <taxon>Pleosporales</taxon>
        <taxon>Pleosporineae</taxon>
        <taxon>Didymellaceae</taxon>
        <taxon>Didymella</taxon>
    </lineage>
</organism>
<proteinExistence type="predicted"/>
<dbReference type="EMBL" id="JAPEUV010000103">
    <property type="protein sequence ID" value="KAJ4333015.1"/>
    <property type="molecule type" value="Genomic_DNA"/>
</dbReference>
<dbReference type="GO" id="GO:0005886">
    <property type="term" value="C:plasma membrane"/>
    <property type="evidence" value="ECO:0007669"/>
    <property type="project" value="TreeGrafter"/>
</dbReference>
<keyword evidence="3 5" id="KW-1133">Transmembrane helix</keyword>
<feature type="transmembrane region" description="Helical" evidence="5">
    <location>
        <begin position="233"/>
        <end position="257"/>
    </location>
</feature>
<protein>
    <recommendedName>
        <fullName evidence="6">Major facilitator superfamily (MFS) profile domain-containing protein</fullName>
    </recommendedName>
</protein>
<dbReference type="GO" id="GO:0022857">
    <property type="term" value="F:transmembrane transporter activity"/>
    <property type="evidence" value="ECO:0007669"/>
    <property type="project" value="InterPro"/>
</dbReference>
<feature type="transmembrane region" description="Helical" evidence="5">
    <location>
        <begin position="309"/>
        <end position="331"/>
    </location>
</feature>
<evidence type="ECO:0000256" key="1">
    <source>
        <dbReference type="ARBA" id="ARBA00004141"/>
    </source>
</evidence>
<dbReference type="SUPFAM" id="SSF103473">
    <property type="entry name" value="MFS general substrate transporter"/>
    <property type="match status" value="1"/>
</dbReference>
<evidence type="ECO:0000256" key="5">
    <source>
        <dbReference type="SAM" id="Phobius"/>
    </source>
</evidence>
<dbReference type="PANTHER" id="PTHR23501:SF195">
    <property type="entry name" value="PEP5"/>
    <property type="match status" value="1"/>
</dbReference>
<evidence type="ECO:0000256" key="2">
    <source>
        <dbReference type="ARBA" id="ARBA00022692"/>
    </source>
</evidence>
<name>A0A9W9BYG1_9PLEO</name>
<feature type="transmembrane region" description="Helical" evidence="5">
    <location>
        <begin position="528"/>
        <end position="547"/>
    </location>
</feature>
<feature type="transmembrane region" description="Helical" evidence="5">
    <location>
        <begin position="377"/>
        <end position="396"/>
    </location>
</feature>
<accession>A0A9W9BYG1</accession>
<dbReference type="PANTHER" id="PTHR23501">
    <property type="entry name" value="MAJOR FACILITATOR SUPERFAMILY"/>
    <property type="match status" value="1"/>
</dbReference>
<feature type="transmembrane region" description="Helical" evidence="5">
    <location>
        <begin position="44"/>
        <end position="70"/>
    </location>
</feature>
<feature type="transmembrane region" description="Helical" evidence="5">
    <location>
        <begin position="109"/>
        <end position="127"/>
    </location>
</feature>
<dbReference type="InterPro" id="IPR036259">
    <property type="entry name" value="MFS_trans_sf"/>
</dbReference>
<feature type="transmembrane region" description="Helical" evidence="5">
    <location>
        <begin position="198"/>
        <end position="221"/>
    </location>
</feature>
<evidence type="ECO:0000256" key="3">
    <source>
        <dbReference type="ARBA" id="ARBA00022989"/>
    </source>
</evidence>
<evidence type="ECO:0000259" key="6">
    <source>
        <dbReference type="PROSITE" id="PS50850"/>
    </source>
</evidence>